<evidence type="ECO:0000259" key="12">
    <source>
        <dbReference type="PROSITE" id="PS51007"/>
    </source>
</evidence>
<feature type="binding site" description="covalent" evidence="9">
    <location>
        <position position="340"/>
    </location>
    <ligand>
        <name>heme c</name>
        <dbReference type="ChEBI" id="CHEBI:61717"/>
        <label>3</label>
    </ligand>
</feature>
<keyword evidence="5 11" id="KW-0732">Signal</keyword>
<comment type="cofactor">
    <cofactor evidence="9">
        <name>heme c</name>
        <dbReference type="ChEBI" id="CHEBI:61717"/>
    </cofactor>
    <text evidence="9">Binds 3 heme c groups covalently per subunit.</text>
</comment>
<evidence type="ECO:0000313" key="13">
    <source>
        <dbReference type="EMBL" id="KAA5611160.1"/>
    </source>
</evidence>
<dbReference type="GO" id="GO:0016614">
    <property type="term" value="F:oxidoreductase activity, acting on CH-OH group of donors"/>
    <property type="evidence" value="ECO:0007669"/>
    <property type="project" value="InterPro"/>
</dbReference>
<protein>
    <submittedName>
        <fullName evidence="13">C-type cytochrome</fullName>
    </submittedName>
</protein>
<feature type="binding site" description="covalent" evidence="9">
    <location>
        <position position="204"/>
    </location>
    <ligand>
        <name>heme c</name>
        <dbReference type="ChEBI" id="CHEBI:61717"/>
        <label>2</label>
    </ligand>
</feature>
<keyword evidence="4 10" id="KW-0479">Metal-binding</keyword>
<evidence type="ECO:0000256" key="4">
    <source>
        <dbReference type="ARBA" id="ARBA00022723"/>
    </source>
</evidence>
<dbReference type="GO" id="GO:0020037">
    <property type="term" value="F:heme binding"/>
    <property type="evidence" value="ECO:0007669"/>
    <property type="project" value="InterPro"/>
</dbReference>
<organism evidence="13 14">
    <name type="scientific">Rhodovastum atsumiense</name>
    <dbReference type="NCBI Taxonomy" id="504468"/>
    <lineage>
        <taxon>Bacteria</taxon>
        <taxon>Pseudomonadati</taxon>
        <taxon>Pseudomonadota</taxon>
        <taxon>Alphaproteobacteria</taxon>
        <taxon>Acetobacterales</taxon>
        <taxon>Acetobacteraceae</taxon>
        <taxon>Rhodovastum</taxon>
    </lineage>
</organism>
<evidence type="ECO:0000256" key="3">
    <source>
        <dbReference type="ARBA" id="ARBA00022617"/>
    </source>
</evidence>
<dbReference type="OrthoDB" id="9811281at2"/>
<evidence type="ECO:0000313" key="14">
    <source>
        <dbReference type="Proteomes" id="UP000325255"/>
    </source>
</evidence>
<gene>
    <name evidence="13" type="ORF">F1189_15425</name>
</gene>
<dbReference type="PANTHER" id="PTHR35008">
    <property type="entry name" value="BLL4482 PROTEIN-RELATED"/>
    <property type="match status" value="1"/>
</dbReference>
<feature type="binding site" description="covalent" evidence="9">
    <location>
        <position position="201"/>
    </location>
    <ligand>
        <name>heme c</name>
        <dbReference type="ChEBI" id="CHEBI:61717"/>
        <label>2</label>
    </ligand>
</feature>
<feature type="binding site" description="covalent" evidence="9">
    <location>
        <position position="54"/>
    </location>
    <ligand>
        <name>heme c</name>
        <dbReference type="ChEBI" id="CHEBI:61717"/>
        <label>1</label>
    </ligand>
</feature>
<feature type="chain" id="PRO_5024362777" evidence="11">
    <location>
        <begin position="23"/>
        <end position="446"/>
    </location>
</feature>
<evidence type="ECO:0000256" key="9">
    <source>
        <dbReference type="PIRSR" id="PIRSR000018-50"/>
    </source>
</evidence>
<reference evidence="13 14" key="1">
    <citation type="submission" date="2019-09" db="EMBL/GenBank/DDBJ databases">
        <title>Genome sequence of Rhodovastum atsumiense, a diverse member of the Acetobacteraceae family of non-sulfur purple photosynthetic bacteria.</title>
        <authorList>
            <person name="Meyer T."/>
            <person name="Kyndt J."/>
        </authorList>
    </citation>
    <scope>NUCLEOTIDE SEQUENCE [LARGE SCALE GENOMIC DNA]</scope>
    <source>
        <strain evidence="13 14">DSM 21279</strain>
    </source>
</reference>
<keyword evidence="2" id="KW-1003">Cell membrane</keyword>
<keyword evidence="6" id="KW-0677">Repeat</keyword>
<keyword evidence="14" id="KW-1185">Reference proteome</keyword>
<evidence type="ECO:0000256" key="7">
    <source>
        <dbReference type="ARBA" id="ARBA00023004"/>
    </source>
</evidence>
<dbReference type="InterPro" id="IPR009056">
    <property type="entry name" value="Cyt_c-like_dom"/>
</dbReference>
<evidence type="ECO:0000256" key="11">
    <source>
        <dbReference type="SAM" id="SignalP"/>
    </source>
</evidence>
<dbReference type="PROSITE" id="PS51007">
    <property type="entry name" value="CYTC"/>
    <property type="match status" value="3"/>
</dbReference>
<feature type="domain" description="Cytochrome c" evidence="12">
    <location>
        <begin position="12"/>
        <end position="143"/>
    </location>
</feature>
<dbReference type="GO" id="GO:0005506">
    <property type="term" value="F:iron ion binding"/>
    <property type="evidence" value="ECO:0007669"/>
    <property type="project" value="InterPro"/>
</dbReference>
<dbReference type="Pfam" id="PF00034">
    <property type="entry name" value="Cytochrom_C"/>
    <property type="match status" value="2"/>
</dbReference>
<evidence type="ECO:0000256" key="2">
    <source>
        <dbReference type="ARBA" id="ARBA00022475"/>
    </source>
</evidence>
<comment type="caution">
    <text evidence="13">The sequence shown here is derived from an EMBL/GenBank/DDBJ whole genome shotgun (WGS) entry which is preliminary data.</text>
</comment>
<dbReference type="Gene3D" id="1.10.760.10">
    <property type="entry name" value="Cytochrome c-like domain"/>
    <property type="match status" value="3"/>
</dbReference>
<dbReference type="GO" id="GO:0009055">
    <property type="term" value="F:electron transfer activity"/>
    <property type="evidence" value="ECO:0007669"/>
    <property type="project" value="InterPro"/>
</dbReference>
<keyword evidence="7 10" id="KW-0408">Iron</keyword>
<dbReference type="InterPro" id="IPR014353">
    <property type="entry name" value="Membr-bd_ADH_cyt_c"/>
</dbReference>
<feature type="domain" description="Cytochrome c" evidence="12">
    <location>
        <begin position="324"/>
        <end position="414"/>
    </location>
</feature>
<keyword evidence="8" id="KW-0472">Membrane</keyword>
<evidence type="ECO:0000256" key="5">
    <source>
        <dbReference type="ARBA" id="ARBA00022729"/>
    </source>
</evidence>
<dbReference type="RefSeq" id="WP_150041723.1">
    <property type="nucleotide sequence ID" value="NZ_OW485601.1"/>
</dbReference>
<evidence type="ECO:0000256" key="8">
    <source>
        <dbReference type="ARBA" id="ARBA00023136"/>
    </source>
</evidence>
<feature type="binding site" description="axial binding residue" evidence="10">
    <location>
        <position position="341"/>
    </location>
    <ligand>
        <name>heme c</name>
        <dbReference type="ChEBI" id="CHEBI:61717"/>
        <label>3</label>
    </ligand>
    <ligandPart>
        <name>Fe</name>
        <dbReference type="ChEBI" id="CHEBI:18248"/>
    </ligandPart>
</feature>
<dbReference type="InterPro" id="IPR036909">
    <property type="entry name" value="Cyt_c-like_dom_sf"/>
</dbReference>
<feature type="binding site" description="covalent" evidence="9">
    <location>
        <position position="337"/>
    </location>
    <ligand>
        <name>heme c</name>
        <dbReference type="ChEBI" id="CHEBI:61717"/>
        <label>3</label>
    </ligand>
</feature>
<feature type="signal peptide" evidence="11">
    <location>
        <begin position="1"/>
        <end position="22"/>
    </location>
</feature>
<name>A0A5M6IS81_9PROT</name>
<accession>A0A5M6IS81</accession>
<sequence>MKRLVVFTVILLAAALGAWVFATRSPASPFDNDAPPAAPLPPEPGEYVARLADCVACHSVEDGAPFAGGLAMGTPMGTIFTTNITPDRETGIGGYTLAQFDNAVRRGVAADGRRLYPAMPYPSYAKMSDADVRALYDYFAHHVQPVRQANRPGTIPWPLNLRWPLAFWNLAFAPSGVFVPDPARDAAWNRGAYLVQGPGHCGSCHTPRGLGMQELALDERGGRFLSGATLDGWYAPGLRGDPNTGLGRWSEAEIVTFLRTGRNRHGVVFGSMMEAFNNSTQFMTDDDLQGIARYLKSLPGDAARDGTPWQEDAATTQLLAEGQVQGVPGARLYLVQCAPCHGPDGRGRGEWISSLAGASSLLAPDGVSAINLTLNGSGRVVAGGIPDAYRMPALRAHLNDREIAEVVSFVRGAWGNRAAPVSAAEVRTLRERTNPASSEVIILKMR</sequence>
<dbReference type="EMBL" id="VWPK01000023">
    <property type="protein sequence ID" value="KAA5611160.1"/>
    <property type="molecule type" value="Genomic_DNA"/>
</dbReference>
<evidence type="ECO:0000256" key="6">
    <source>
        <dbReference type="ARBA" id="ARBA00022737"/>
    </source>
</evidence>
<dbReference type="PIRSF" id="PIRSF000018">
    <property type="entry name" value="Mb_ADH_cyt_c"/>
    <property type="match status" value="1"/>
</dbReference>
<dbReference type="AlphaFoldDB" id="A0A5M6IS81"/>
<feature type="binding site" description="covalent" evidence="9">
    <location>
        <position position="57"/>
    </location>
    <ligand>
        <name>heme c</name>
        <dbReference type="ChEBI" id="CHEBI:61717"/>
        <label>1</label>
    </ligand>
</feature>
<dbReference type="SUPFAM" id="SSF46626">
    <property type="entry name" value="Cytochrome c"/>
    <property type="match status" value="3"/>
</dbReference>
<dbReference type="Proteomes" id="UP000325255">
    <property type="component" value="Unassembled WGS sequence"/>
</dbReference>
<dbReference type="PANTHER" id="PTHR35008:SF8">
    <property type="entry name" value="ALCOHOL DEHYDROGENASE CYTOCHROME C SUBUNIT"/>
    <property type="match status" value="1"/>
</dbReference>
<keyword evidence="3 9" id="KW-0349">Heme</keyword>
<dbReference type="InterPro" id="IPR051459">
    <property type="entry name" value="Cytochrome_c-type_DH"/>
</dbReference>
<comment type="subcellular location">
    <subcellularLocation>
        <location evidence="1">Cell membrane</location>
    </subcellularLocation>
</comment>
<feature type="binding site" description="axial binding residue" evidence="10">
    <location>
        <position position="205"/>
    </location>
    <ligand>
        <name>heme c</name>
        <dbReference type="ChEBI" id="CHEBI:61717"/>
        <label>2</label>
    </ligand>
    <ligandPart>
        <name>Fe</name>
        <dbReference type="ChEBI" id="CHEBI:18248"/>
    </ligandPart>
</feature>
<evidence type="ECO:0000256" key="10">
    <source>
        <dbReference type="PIRSR" id="PIRSR000018-51"/>
    </source>
</evidence>
<dbReference type="GO" id="GO:0005886">
    <property type="term" value="C:plasma membrane"/>
    <property type="evidence" value="ECO:0007669"/>
    <property type="project" value="UniProtKB-SubCell"/>
</dbReference>
<feature type="binding site" description="axial binding residue" evidence="10">
    <location>
        <position position="58"/>
    </location>
    <ligand>
        <name>heme c</name>
        <dbReference type="ChEBI" id="CHEBI:61717"/>
        <label>1</label>
    </ligand>
    <ligandPart>
        <name>Fe</name>
        <dbReference type="ChEBI" id="CHEBI:18248"/>
    </ligandPart>
</feature>
<feature type="domain" description="Cytochrome c" evidence="12">
    <location>
        <begin position="186"/>
        <end position="299"/>
    </location>
</feature>
<proteinExistence type="predicted"/>
<evidence type="ECO:0000256" key="1">
    <source>
        <dbReference type="ARBA" id="ARBA00004236"/>
    </source>
</evidence>